<gene>
    <name evidence="4" type="ORF">BDZ94DRAFT_1351083</name>
</gene>
<organism evidence="4 5">
    <name type="scientific">Collybia nuda</name>
    <dbReference type="NCBI Taxonomy" id="64659"/>
    <lineage>
        <taxon>Eukaryota</taxon>
        <taxon>Fungi</taxon>
        <taxon>Dikarya</taxon>
        <taxon>Basidiomycota</taxon>
        <taxon>Agaricomycotina</taxon>
        <taxon>Agaricomycetes</taxon>
        <taxon>Agaricomycetidae</taxon>
        <taxon>Agaricales</taxon>
        <taxon>Tricholomatineae</taxon>
        <taxon>Clitocybaceae</taxon>
        <taxon>Collybia</taxon>
    </lineage>
</organism>
<evidence type="ECO:0000256" key="1">
    <source>
        <dbReference type="SAM" id="MobiDB-lite"/>
    </source>
</evidence>
<dbReference type="Proteomes" id="UP000807353">
    <property type="component" value="Unassembled WGS sequence"/>
</dbReference>
<comment type="caution">
    <text evidence="4">The sequence shown here is derived from an EMBL/GenBank/DDBJ whole genome shotgun (WGS) entry which is preliminary data.</text>
</comment>
<feature type="compositionally biased region" description="Polar residues" evidence="1">
    <location>
        <begin position="3134"/>
        <end position="3149"/>
    </location>
</feature>
<feature type="compositionally biased region" description="Low complexity" evidence="1">
    <location>
        <begin position="3165"/>
        <end position="3181"/>
    </location>
</feature>
<dbReference type="InterPro" id="IPR048636">
    <property type="entry name" value="Csf1_N"/>
</dbReference>
<keyword evidence="2" id="KW-0472">Membrane</keyword>
<accession>A0A9P5Y9D1</accession>
<feature type="region of interest" description="Disordered" evidence="1">
    <location>
        <begin position="3121"/>
        <end position="3185"/>
    </location>
</feature>
<feature type="domain" description="Csf1 N-terminal" evidence="3">
    <location>
        <begin position="18"/>
        <end position="782"/>
    </location>
</feature>
<dbReference type="PANTHER" id="PTHR32085:SF3">
    <property type="entry name" value="PROTEIN CSF1"/>
    <property type="match status" value="1"/>
</dbReference>
<keyword evidence="2" id="KW-1133">Transmembrane helix</keyword>
<evidence type="ECO:0000313" key="5">
    <source>
        <dbReference type="Proteomes" id="UP000807353"/>
    </source>
</evidence>
<dbReference type="Pfam" id="PF21678">
    <property type="entry name" value="Csf1_N"/>
    <property type="match status" value="1"/>
</dbReference>
<feature type="region of interest" description="Disordered" evidence="1">
    <location>
        <begin position="2888"/>
        <end position="2907"/>
    </location>
</feature>
<keyword evidence="2" id="KW-0812">Transmembrane</keyword>
<reference evidence="4" key="1">
    <citation type="submission" date="2020-11" db="EMBL/GenBank/DDBJ databases">
        <authorList>
            <consortium name="DOE Joint Genome Institute"/>
            <person name="Ahrendt S."/>
            <person name="Riley R."/>
            <person name="Andreopoulos W."/>
            <person name="Labutti K."/>
            <person name="Pangilinan J."/>
            <person name="Ruiz-Duenas F.J."/>
            <person name="Barrasa J.M."/>
            <person name="Sanchez-Garcia M."/>
            <person name="Camarero S."/>
            <person name="Miyauchi S."/>
            <person name="Serrano A."/>
            <person name="Linde D."/>
            <person name="Babiker R."/>
            <person name="Drula E."/>
            <person name="Ayuso-Fernandez I."/>
            <person name="Pacheco R."/>
            <person name="Padilla G."/>
            <person name="Ferreira P."/>
            <person name="Barriuso J."/>
            <person name="Kellner H."/>
            <person name="Castanera R."/>
            <person name="Alfaro M."/>
            <person name="Ramirez L."/>
            <person name="Pisabarro A.G."/>
            <person name="Kuo A."/>
            <person name="Tritt A."/>
            <person name="Lipzen A."/>
            <person name="He G."/>
            <person name="Yan M."/>
            <person name="Ng V."/>
            <person name="Cullen D."/>
            <person name="Martin F."/>
            <person name="Rosso M.-N."/>
            <person name="Henrissat B."/>
            <person name="Hibbett D."/>
            <person name="Martinez A.T."/>
            <person name="Grigoriev I.V."/>
        </authorList>
    </citation>
    <scope>NUCLEOTIDE SEQUENCE</scope>
    <source>
        <strain evidence="4">CBS 247.69</strain>
    </source>
</reference>
<sequence>MFNRLLLISCICIVIALILYFFHWNRFIGFLIGRAIRVLYWNDEASSIWVEIGSIHFSLIGGRILLKDTHYHSSNQTIKVVKGQVQWRYWIRRPTSEEEIGTPRSPPRSSNCRIQISLQGFEWFLYNRTAAYDNIISQMEKNNLSRSASGATGPRQKSSRAASSSPFYPPSVPRGFLRMPYGVRATIAWIKRQLPNLDPKDLLPLGVEVIKGAIVCGNSSTPNLLVAEFRRTEGTFGVVKSRSKYDLHKQVLALKFQNVSVRFVRNADYVDPMTTMGELVQSRIAQYSTLDRASSYLGYRAFIKLWHQLRLSGITDKFASDRRGHHAMTYRENTPRSHKKPGNTADEITPIGADFSKLEYAIQRKILETPLLELSYYSDVVGEVPPHSEQMDHNGIESIDIGNGDTSPEWGIDLVISGGFLRYGPWADRQRWAELQKAFFPPTYQDGEVTPLLHPGDKRMWTALRVFIELHDSTTLQIPFREPSKDWQWDGQGDTQQRRRIREPAAIHLSVGDRSSISYTLPMITSPSGYQPVLEVHLDTVVVTSSLNDIRLVAAESCRVHCDLPSPLKWNCERTWIIAASLRQPVLYLVRDHINMFTDLGKDWTTGPLADYQRFIPMIYAFELQLHHFELNMYANDHNIIDKPLIRDENALLVTRGAHFSMKVEIPSTTYRPEWTTVPFTIEAPDISMGFSLPRWNTNALHAPTDGNSIAKLGLVRLKGSYQYFAEVRDDYVEQLKLDFTAQDVAFKEIGWSIRYFMVLRDNYLGSFTHFSTLYEYLEKKKRGLPIGDPLIVKYREGKSNVLQVEILLALERGTIVLPVGLPGYESRRFKDNGIGACIIAKFPELQLQFRLHDYYMEMSLNIDTVTSGIVSDYPELVTYASRPIEHMHEIIFVDGVDITANRLFGPQPRTATYVCIWEISIGRAKALLCASEARLFAAAGNAFRLNYVDFPNAPASEFLLPIDPDVTFIKFTLAATDITWRAGNSALVLSLPCGVKVDSNDLGGLYYHKITSLRIPEIHLKVMVIPNLKGNRWLEAVEIVADAFLDIYTSPLLYRDMAQVQLTYVEEQDLPTGRAQQMFNSLRPRNPDTSLHTHGLYLPHPSLPSQSYDAKPAVLPRTASTHEPAPLLRISGLAQLSESDGEEGISEAERDARLARTRTSTPVSRFVDDDDQNMISGDESDDEDLTDASSDGDWSNISHKDSSGADNSLFMHYSHVTRQYATRHLEVPNLWEGSPFILTRDRILLGLYHTDAANASDESGTHVPPASTGHVDLNLNTTRFRYKAKRVIEIRITPLILPAVSDFESDMENNPLGPELTIDAMIASHVGRISAVEGPQMCIVFEASVPSAVIYIFQRIVMSDGHPTISRELLETNKDSLDVMAIAQYAMGGIVTTGVISEQNISFSAGLDRLSLTLDMSLDKRTVQPAPPNEFVFSYTLEDVAIHITRDGLVLECGNNLAQIGHLGPEYVVATCIALTRNGEKLADIGRKWEQYSSRSTQIIVSDILRRSENLPIVDPLSTIQPSYLIQSGTPQRLRTDTTFRFLFHLRNCLWHLDGNDYNSPWPNQENETSLQNRDEFISLLESRLLALDQDANDITHWSSLKPFFSGLRGQEDTLMPKRRPYTAFSSLSVRFGGLSVVILDPSGCSHSELTITDIKLSGRTRSVETLQFSTHLTSISQTSLKDKRPQGLIKASASILLGEITWTVFPHLMKFVQLILRVRRHYHAILPHPVAPTPSNGDDDASAPVSSLDITFALRDLCIQAGAESLVFEFGITSTQGASSLLLKDRWNQSMNHSVLFRKVYVQARSPGNMEKQNDQGILASIDITNSKVNFAARSDASPKKNVNLMFSIGGFKFNVPRSALRLYRFIEEWRADFLPGMEATMQTLLSELQSVPLNPASPIAAHRLYRPIYQIQGHLSYFGISLQVMHGTWLSWEASDSTMHFNMSNVSNSNLVYNWGLQITSITLSISSKPNARDALPSPRVKLVLPPLSATGHYDGSCMYVLSLVNFIELKVKPSHWDTLLAVQQKFGQDFNDLVTLVQETNFRKNKSPPKKVVQPNNTFNYRGFFKIHGFRISLEGLSSVIFLECQDIGGGVNNIAGLAWDITLSDLALSLAPRAVIGPQYPGFNRNHRSAFVIIDFRVSADNRPFESSTNTVVEISVTKIHAVMQPSSIGEVGDFIDYLQAEMLNRREQRATELAAFKEKTQSILKTFEGGTRDTYIKAKASWLDTYAINVSTRNVGVAFPLTHDQDLELPQIGSRDSTAVRAFLFSIKLVEFGTHRGETGQATMKGLSFQFVPRFRQSVASDFSGETHQTRNRLVYPEMEAQLRSKRTGFSTRFWIGANVSGFILDLDSTIPAYVFSLIDVYRQGKERVDRVSANIPRTPSVEATPDKEISLERPYTTLPTSNVFASLTFLSGKVRVYSGSASKMYRTRSFSRTRHELSDEQVMDLGAEVFNLPVVSVWAEYRATPGSQKVGAAHESEPSILMFRSTVHSSQNTLRPTLLPFLTELVSHVETRLRRVSMQTHLTTISGSHIPTVSTPPEISQSVSSMRISFSLRIDQSKLELTCQPDVNVIAGLHWDSGGFMVNVSPGARKITLTGAVGGLTLGLKHGFLSEDCVKLDARNLSFSVTFAKVESKPGTSVSSVSVILDTEFLGVVRFSRLQDVLCFKAVWLDRIPIFNGQSAAISKTPSRASASATPTIQLPRHEFSTIILVRIRQIMLDVDLGQSISAVTLDLKGAVMRTKLTEILSELSIFVAELSINAKGNIAGHAHVPRCFFQTIRSTESAHPNDNGKSRMLELRMTSGPLVIALESDHQKLLHYRAEPLEVEIFDDWSRISSEIEAEERPLRLSFTIVSPEIIAVATVGTIPKLLTYANKFTANMDAQRQGASRESKTFRVTRTPKPENPLSAVAEAMLHSARSRFKEAESGLSYVIMQHMSLRLDLLRLAVFPRTMDDLEIAQFIGRDVRARLDRVVESELLPGKRDLKLSFSSMTTSKFTGLGHPQNTDLIDGREWLMSLLKNAPEAIIVGLPSMTMHMISEEEMNNLTTCLIYDFHSEFVRREGMRDFEDIYITLNVSLYSWLTILRKTLTREMDQVKASNEWRALLITNAMSGPAAKKKLPEPLKIGESSLPSPRSATSPQIGNTPSPPFSPTTALSRGDTLSPLPSLTLGSPSSGPQAFPSMETQAAKKLIKRSGIVYQPRTRHIERLTMRQLGEATPDVMHPFFMKKAGFNLEDSLPQYVHEYATAPLEEIMEVLLRLYSRQLLAGNTSRG</sequence>
<evidence type="ECO:0000313" key="4">
    <source>
        <dbReference type="EMBL" id="KAF9465079.1"/>
    </source>
</evidence>
<dbReference type="InterPro" id="IPR029636">
    <property type="entry name" value="Csf1"/>
</dbReference>
<dbReference type="OrthoDB" id="10051416at2759"/>
<feature type="compositionally biased region" description="Polar residues" evidence="1">
    <location>
        <begin position="144"/>
        <end position="166"/>
    </location>
</feature>
<dbReference type="GO" id="GO:0006113">
    <property type="term" value="P:fermentation"/>
    <property type="evidence" value="ECO:0007669"/>
    <property type="project" value="InterPro"/>
</dbReference>
<feature type="compositionally biased region" description="Polar residues" evidence="1">
    <location>
        <begin position="1188"/>
        <end position="1198"/>
    </location>
</feature>
<feature type="compositionally biased region" description="Acidic residues" evidence="1">
    <location>
        <begin position="1169"/>
        <end position="1187"/>
    </location>
</feature>
<protein>
    <recommendedName>
        <fullName evidence="3">Csf1 N-terminal domain-containing protein</fullName>
    </recommendedName>
</protein>
<name>A0A9P5Y9D1_9AGAR</name>
<dbReference type="GO" id="GO:0016020">
    <property type="term" value="C:membrane"/>
    <property type="evidence" value="ECO:0007669"/>
    <property type="project" value="InterPro"/>
</dbReference>
<feature type="region of interest" description="Disordered" evidence="1">
    <location>
        <begin position="1139"/>
        <end position="1200"/>
    </location>
</feature>
<evidence type="ECO:0000256" key="2">
    <source>
        <dbReference type="SAM" id="Phobius"/>
    </source>
</evidence>
<proteinExistence type="predicted"/>
<dbReference type="EMBL" id="MU150250">
    <property type="protein sequence ID" value="KAF9465079.1"/>
    <property type="molecule type" value="Genomic_DNA"/>
</dbReference>
<feature type="transmembrane region" description="Helical" evidence="2">
    <location>
        <begin position="5"/>
        <end position="24"/>
    </location>
</feature>
<keyword evidence="5" id="KW-1185">Reference proteome</keyword>
<evidence type="ECO:0000259" key="3">
    <source>
        <dbReference type="Pfam" id="PF21678"/>
    </source>
</evidence>
<feature type="region of interest" description="Disordered" evidence="1">
    <location>
        <begin position="144"/>
        <end position="167"/>
    </location>
</feature>
<dbReference type="PANTHER" id="PTHR32085">
    <property type="entry name" value="PROTEIN CSF1"/>
    <property type="match status" value="1"/>
</dbReference>